<evidence type="ECO:0000256" key="7">
    <source>
        <dbReference type="SAM" id="Phobius"/>
    </source>
</evidence>
<sequence length="410" mass="45308">MFDRDIWQEIFHSIKNNKLRTFLTGFSVAWAIFILVLLLGSVNGMKNGFTGQFADDANNSIIVRTGLTSKAYAGFEADRRIQLRNDDVAYISKSFPKDVEYITPIMNRGATTRFKSETGSYSIRAVNPEHLFIDKTKITEGRYLNDNDLYKSAKVAVLGRKIVEDLYKKDSALGSFVEINGLPYKVVGIFEEEGRDDNAERIIYAPITTMQRIYGQTDEINQISLTYNPNFDLTQALNFSDRLEALLKRRHKVDPDDQAAVRVFNYAQIFSDISNFTTGLSTMSIIVGALILLAGVVAIGNIMVFIIKERTKEIGVRKALGAEPWQIIKLVLLESIFTTVLAGFFGMLFASLILAIIGPNIDTPAFANPSVSISTVVTATIILVVAGVLAGLIPSIKAANVKPIVALSDK</sequence>
<reference evidence="11" key="1">
    <citation type="journal article" date="2019" name="Int. J. Syst. Evol. Microbiol.">
        <title>The Global Catalogue of Microorganisms (GCM) 10K type strain sequencing project: providing services to taxonomists for standard genome sequencing and annotation.</title>
        <authorList>
            <consortium name="The Broad Institute Genomics Platform"/>
            <consortium name="The Broad Institute Genome Sequencing Center for Infectious Disease"/>
            <person name="Wu L."/>
            <person name="Ma J."/>
        </authorList>
    </citation>
    <scope>NUCLEOTIDE SEQUENCE [LARGE SCALE GENOMIC DNA]</scope>
    <source>
        <strain evidence="11">JCM 3389</strain>
    </source>
</reference>
<comment type="similarity">
    <text evidence="6">Belongs to the ABC-4 integral membrane protein family.</text>
</comment>
<keyword evidence="4 7" id="KW-1133">Transmembrane helix</keyword>
<keyword evidence="3 7" id="KW-0812">Transmembrane</keyword>
<feature type="domain" description="MacB-like periplasmic core" evidence="9">
    <location>
        <begin position="21"/>
        <end position="236"/>
    </location>
</feature>
<evidence type="ECO:0000313" key="11">
    <source>
        <dbReference type="Proteomes" id="UP001597342"/>
    </source>
</evidence>
<feature type="transmembrane region" description="Helical" evidence="7">
    <location>
        <begin position="283"/>
        <end position="307"/>
    </location>
</feature>
<comment type="subcellular location">
    <subcellularLocation>
        <location evidence="1">Cell membrane</location>
        <topology evidence="1">Multi-pass membrane protein</topology>
    </subcellularLocation>
</comment>
<organism evidence="10 11">
    <name type="scientific">Flagellimonas iocasae</name>
    <dbReference type="NCBI Taxonomy" id="2055905"/>
    <lineage>
        <taxon>Bacteria</taxon>
        <taxon>Pseudomonadati</taxon>
        <taxon>Bacteroidota</taxon>
        <taxon>Flavobacteriia</taxon>
        <taxon>Flavobacteriales</taxon>
        <taxon>Flavobacteriaceae</taxon>
        <taxon>Flagellimonas</taxon>
    </lineage>
</organism>
<dbReference type="InterPro" id="IPR025857">
    <property type="entry name" value="MacB_PCD"/>
</dbReference>
<evidence type="ECO:0000256" key="1">
    <source>
        <dbReference type="ARBA" id="ARBA00004651"/>
    </source>
</evidence>
<dbReference type="InterPro" id="IPR050250">
    <property type="entry name" value="Macrolide_Exporter_MacB"/>
</dbReference>
<dbReference type="RefSeq" id="WP_379831531.1">
    <property type="nucleotide sequence ID" value="NZ_JBHUHU010000003.1"/>
</dbReference>
<dbReference type="InterPro" id="IPR003838">
    <property type="entry name" value="ABC3_permease_C"/>
</dbReference>
<dbReference type="PANTHER" id="PTHR30572">
    <property type="entry name" value="MEMBRANE COMPONENT OF TRANSPORTER-RELATED"/>
    <property type="match status" value="1"/>
</dbReference>
<evidence type="ECO:0000256" key="3">
    <source>
        <dbReference type="ARBA" id="ARBA00022692"/>
    </source>
</evidence>
<dbReference type="Pfam" id="PF12704">
    <property type="entry name" value="MacB_PCD"/>
    <property type="match status" value="1"/>
</dbReference>
<dbReference type="PANTHER" id="PTHR30572:SF4">
    <property type="entry name" value="ABC TRANSPORTER PERMEASE YTRF"/>
    <property type="match status" value="1"/>
</dbReference>
<feature type="transmembrane region" description="Helical" evidence="7">
    <location>
        <begin position="370"/>
        <end position="393"/>
    </location>
</feature>
<proteinExistence type="inferred from homology"/>
<keyword evidence="11" id="KW-1185">Reference proteome</keyword>
<evidence type="ECO:0000313" key="10">
    <source>
        <dbReference type="EMBL" id="MFD2100834.1"/>
    </source>
</evidence>
<accession>A0ABW4Y3V5</accession>
<feature type="transmembrane region" description="Helical" evidence="7">
    <location>
        <begin position="21"/>
        <end position="42"/>
    </location>
</feature>
<dbReference type="Pfam" id="PF02687">
    <property type="entry name" value="FtsX"/>
    <property type="match status" value="1"/>
</dbReference>
<evidence type="ECO:0000256" key="2">
    <source>
        <dbReference type="ARBA" id="ARBA00022475"/>
    </source>
</evidence>
<evidence type="ECO:0000256" key="6">
    <source>
        <dbReference type="ARBA" id="ARBA00038076"/>
    </source>
</evidence>
<keyword evidence="5 7" id="KW-0472">Membrane</keyword>
<feature type="transmembrane region" description="Helical" evidence="7">
    <location>
        <begin position="327"/>
        <end position="358"/>
    </location>
</feature>
<evidence type="ECO:0000256" key="5">
    <source>
        <dbReference type="ARBA" id="ARBA00023136"/>
    </source>
</evidence>
<dbReference type="EMBL" id="JBHUHU010000003">
    <property type="protein sequence ID" value="MFD2100834.1"/>
    <property type="molecule type" value="Genomic_DNA"/>
</dbReference>
<feature type="domain" description="ABC3 transporter permease C-terminal" evidence="8">
    <location>
        <begin position="285"/>
        <end position="403"/>
    </location>
</feature>
<name>A0ABW4Y3V5_9FLAO</name>
<evidence type="ECO:0000259" key="8">
    <source>
        <dbReference type="Pfam" id="PF02687"/>
    </source>
</evidence>
<keyword evidence="2" id="KW-1003">Cell membrane</keyword>
<dbReference type="Proteomes" id="UP001597342">
    <property type="component" value="Unassembled WGS sequence"/>
</dbReference>
<evidence type="ECO:0000259" key="9">
    <source>
        <dbReference type="Pfam" id="PF12704"/>
    </source>
</evidence>
<protein>
    <submittedName>
        <fullName evidence="10">ABC transporter permease</fullName>
    </submittedName>
</protein>
<comment type="caution">
    <text evidence="10">The sequence shown here is derived from an EMBL/GenBank/DDBJ whole genome shotgun (WGS) entry which is preliminary data.</text>
</comment>
<gene>
    <name evidence="10" type="ORF">ACFSJE_13690</name>
</gene>
<evidence type="ECO:0000256" key="4">
    <source>
        <dbReference type="ARBA" id="ARBA00022989"/>
    </source>
</evidence>